<proteinExistence type="predicted"/>
<sequence>MRRFFFGALGLGPLAFGLGPWALGLGPWGLGALGPWGLAAQCGHSPRAISAPYFVSIFTAIPSSVTVIAPGSTCLPLTCSSSGLKVCSG</sequence>
<organism evidence="1 2">
    <name type="scientific">Cupriavidus cauae</name>
    <dbReference type="NCBI Taxonomy" id="2608999"/>
    <lineage>
        <taxon>Bacteria</taxon>
        <taxon>Pseudomonadati</taxon>
        <taxon>Pseudomonadota</taxon>
        <taxon>Betaproteobacteria</taxon>
        <taxon>Burkholderiales</taxon>
        <taxon>Burkholderiaceae</taxon>
        <taxon>Cupriavidus</taxon>
    </lineage>
</organism>
<accession>A0A5M8AR57</accession>
<name>A0A5M8AR57_9BURK</name>
<dbReference type="EMBL" id="VWRN01000030">
    <property type="protein sequence ID" value="KAA6125182.1"/>
    <property type="molecule type" value="Genomic_DNA"/>
</dbReference>
<reference evidence="1 2" key="1">
    <citation type="submission" date="2019-09" db="EMBL/GenBank/DDBJ databases">
        <title>Isolation of a novel species in the genus Cupriavidus from patients with sepsis using whole genome sequencing.</title>
        <authorList>
            <person name="Kweon O.J."/>
            <person name="Lee M.-K."/>
        </authorList>
    </citation>
    <scope>NUCLEOTIDE SEQUENCE [LARGE SCALE GENOMIC DNA]</scope>
    <source>
        <strain evidence="1 2">MKL-01</strain>
    </source>
</reference>
<dbReference type="Proteomes" id="UP000324324">
    <property type="component" value="Unassembled WGS sequence"/>
</dbReference>
<protein>
    <submittedName>
        <fullName evidence="1">Uncharacterized protein</fullName>
    </submittedName>
</protein>
<gene>
    <name evidence="1" type="ORF">F1599_10285</name>
</gene>
<comment type="caution">
    <text evidence="1">The sequence shown here is derived from an EMBL/GenBank/DDBJ whole genome shotgun (WGS) entry which is preliminary data.</text>
</comment>
<evidence type="ECO:0000313" key="1">
    <source>
        <dbReference type="EMBL" id="KAA6125182.1"/>
    </source>
</evidence>
<keyword evidence="2" id="KW-1185">Reference proteome</keyword>
<dbReference type="AlphaFoldDB" id="A0A5M8AR57"/>
<evidence type="ECO:0000313" key="2">
    <source>
        <dbReference type="Proteomes" id="UP000324324"/>
    </source>
</evidence>